<dbReference type="SUPFAM" id="SSF48452">
    <property type="entry name" value="TPR-like"/>
    <property type="match status" value="3"/>
</dbReference>
<dbReference type="GO" id="GO:0043531">
    <property type="term" value="F:ADP binding"/>
    <property type="evidence" value="ECO:0007669"/>
    <property type="project" value="InterPro"/>
</dbReference>
<evidence type="ECO:0000313" key="3">
    <source>
        <dbReference type="Proteomes" id="UP000002484"/>
    </source>
</evidence>
<reference evidence="2 3" key="1">
    <citation type="submission" date="2010-10" db="EMBL/GenBank/DDBJ databases">
        <title>Complete sequence of Frankia sp. EuI1c.</title>
        <authorList>
            <consortium name="US DOE Joint Genome Institute"/>
            <person name="Lucas S."/>
            <person name="Copeland A."/>
            <person name="Lapidus A."/>
            <person name="Cheng J.-F."/>
            <person name="Bruce D."/>
            <person name="Goodwin L."/>
            <person name="Pitluck S."/>
            <person name="Chertkov O."/>
            <person name="Detter J.C."/>
            <person name="Han C."/>
            <person name="Tapia R."/>
            <person name="Land M."/>
            <person name="Hauser L."/>
            <person name="Jeffries C."/>
            <person name="Kyrpides N."/>
            <person name="Ivanova N."/>
            <person name="Mikhailova N."/>
            <person name="Beauchemin N."/>
            <person name="Sen A."/>
            <person name="Sur S.A."/>
            <person name="Gtari M."/>
            <person name="Wall L."/>
            <person name="Tisa L."/>
            <person name="Woyke T."/>
        </authorList>
    </citation>
    <scope>NUCLEOTIDE SEQUENCE [LARGE SCALE GENOMIC DNA]</scope>
    <source>
        <strain evidence="3">DSM 45817 / CECT 9037 / EuI1c</strain>
    </source>
</reference>
<accession>E3J6B4</accession>
<keyword evidence="3" id="KW-1185">Reference proteome</keyword>
<dbReference type="InParanoid" id="E3J6B4"/>
<dbReference type="NCBIfam" id="NF040586">
    <property type="entry name" value="FxSxx_TPR"/>
    <property type="match status" value="1"/>
</dbReference>
<gene>
    <name evidence="2" type="ordered locus">FraEuI1c_1479</name>
</gene>
<evidence type="ECO:0000313" key="2">
    <source>
        <dbReference type="EMBL" id="ADP79541.1"/>
    </source>
</evidence>
<dbReference type="InterPro" id="IPR053137">
    <property type="entry name" value="NLR-like"/>
</dbReference>
<feature type="domain" description="Effector-associated" evidence="1">
    <location>
        <begin position="3"/>
        <end position="85"/>
    </location>
</feature>
<dbReference type="EMBL" id="CP002299">
    <property type="protein sequence ID" value="ADP79541.1"/>
    <property type="molecule type" value="Genomic_DNA"/>
</dbReference>
<dbReference type="PRINTS" id="PR00364">
    <property type="entry name" value="DISEASERSIST"/>
</dbReference>
<dbReference type="HOGENOM" id="CLU_000288_125_8_11"/>
<dbReference type="InterPro" id="IPR027417">
    <property type="entry name" value="P-loop_NTPase"/>
</dbReference>
<evidence type="ECO:0000259" key="1">
    <source>
        <dbReference type="Pfam" id="PF19955"/>
    </source>
</evidence>
<dbReference type="PANTHER" id="PTHR46082">
    <property type="entry name" value="ATP/GTP-BINDING PROTEIN-RELATED"/>
    <property type="match status" value="1"/>
</dbReference>
<dbReference type="STRING" id="298654.FraEuI1c_1479"/>
<dbReference type="Pfam" id="PF13424">
    <property type="entry name" value="TPR_12"/>
    <property type="match status" value="3"/>
</dbReference>
<dbReference type="Gene3D" id="1.25.40.10">
    <property type="entry name" value="Tetratricopeptide repeat domain"/>
    <property type="match status" value="3"/>
</dbReference>
<proteinExistence type="predicted"/>
<organism evidence="2 3">
    <name type="scientific">Pseudofrankia inefficax (strain DSM 45817 / CECT 9037 / DDB 130130 / EuI1c)</name>
    <name type="common">Frankia inefficax</name>
    <dbReference type="NCBI Taxonomy" id="298654"/>
    <lineage>
        <taxon>Bacteria</taxon>
        <taxon>Bacillati</taxon>
        <taxon>Actinomycetota</taxon>
        <taxon>Actinomycetes</taxon>
        <taxon>Frankiales</taxon>
        <taxon>Frankiaceae</taxon>
        <taxon>Pseudofrankia</taxon>
    </lineage>
</organism>
<dbReference type="KEGG" id="fri:FraEuI1c_1479"/>
<dbReference type="Pfam" id="PF13374">
    <property type="entry name" value="TPR_10"/>
    <property type="match status" value="2"/>
</dbReference>
<dbReference type="Proteomes" id="UP000002484">
    <property type="component" value="Chromosome"/>
</dbReference>
<dbReference type="InterPro" id="IPR045430">
    <property type="entry name" value="EAD1"/>
</dbReference>
<protein>
    <submittedName>
        <fullName evidence="2">Putative ATP/GTP binding protein</fullName>
    </submittedName>
</protein>
<sequence length="921" mass="98018">MHGLTPEEIRALADVFADPVAAGQLVEAAGLARSRHPAWPAGGSGSFWSEVSRLLAAGALVDGRENLLAVAAALYPANAAFGTVAPVAEPGFDRDATVLPLWYVPWLRNPNFTGRDDELNALRERFSAKGAVSMLPQALYGLGGVGKTQLAVEYCYRFRDFYEIVWWISAGPGGLVSGLAELARRLGVAIHGAAAESAAHAVDLLAGHRRVHRWLVVVDDAGSPPDPAAEDPDRQVLTALLRATGSGGQVLVTSRDPAWAGLAEAVRVEVLRRVEAVRFLRRRAPRLLEVQGEHLADLLGDLPLALEQAGAWLDQSGMAVEIYLDLLDRRTQAILAEGKPDGYPVPVAATWTLAVDRLKNPAAIWLLRLWAHCGHDPIPADLIGPGVAHLLPAPLDEFAADPLSFGRLVQTLTALGLLRVLPHGFVLHRLVQAVLRAHTPPHDRDTARRALHQLLAAADPADPDLPANWPRYAQLRPHAVASGLADSDDYGCRQLALRLPWFLNAAGDYQASLVLGTDTYNRWSRRLGSHDSQTLAIGIGLVGTLIALRDDVSAHTLAEEVRARVPGALGDDHPTTLMADSGLSAALLSTGDYAEGQALAEAILARRRATLGDDHPLTLGAAIGVAAALLGKGEFSAARTLSEQVHTRLRGILGEDHPTTLTAASGLVTTLTLLGDLPAARALAEEVLARRRAVLGNDHPHALDAAANLAGTLLALGDLSDAHRLFEDVLARCREAFGDDHPRTLSAAANLAAALGCLGDASAARSMLDEVVIRSRDTLGDDHPDTLTAMAKLGYALISLGEIFTAQTLLEEVWARGRDALSDNHLSTLGAATGLSTILAEQGDHLAARALAADVLARCRTTYGDDHLQTLTIAVILADVLVEIGDQDAARTLFEEVLTRSRNLLGDEHPFTVSVRRSLLL</sequence>
<name>E3J6B4_PSEI1</name>
<dbReference type="AlphaFoldDB" id="E3J6B4"/>
<dbReference type="PANTHER" id="PTHR46082:SF6">
    <property type="entry name" value="AAA+ ATPASE DOMAIN-CONTAINING PROTEIN-RELATED"/>
    <property type="match status" value="1"/>
</dbReference>
<dbReference type="InterPro" id="IPR011990">
    <property type="entry name" value="TPR-like_helical_dom_sf"/>
</dbReference>
<dbReference type="eggNOG" id="COG3903">
    <property type="taxonomic scope" value="Bacteria"/>
</dbReference>
<dbReference type="Pfam" id="PF19955">
    <property type="entry name" value="EAD1"/>
    <property type="match status" value="1"/>
</dbReference>
<dbReference type="SUPFAM" id="SSF52540">
    <property type="entry name" value="P-loop containing nucleoside triphosphate hydrolases"/>
    <property type="match status" value="1"/>
</dbReference>
<dbReference type="Gene3D" id="3.40.50.300">
    <property type="entry name" value="P-loop containing nucleotide triphosphate hydrolases"/>
    <property type="match status" value="1"/>
</dbReference>